<dbReference type="PANTHER" id="PTHR38788">
    <property type="entry name" value="CLR5 DOMAIN-CONTAINING PROTEIN"/>
    <property type="match status" value="1"/>
</dbReference>
<dbReference type="OrthoDB" id="4770004at2759"/>
<dbReference type="Proteomes" id="UP000012174">
    <property type="component" value="Unassembled WGS sequence"/>
</dbReference>
<feature type="compositionally biased region" description="Low complexity" evidence="2">
    <location>
        <begin position="156"/>
        <end position="167"/>
    </location>
</feature>
<protein>
    <recommendedName>
        <fullName evidence="3">Clr5 domain-containing protein</fullName>
    </recommendedName>
</protein>
<evidence type="ECO:0000256" key="1">
    <source>
        <dbReference type="SAM" id="Coils"/>
    </source>
</evidence>
<feature type="region of interest" description="Disordered" evidence="2">
    <location>
        <begin position="488"/>
        <end position="526"/>
    </location>
</feature>
<dbReference type="AlphaFoldDB" id="M7T6R1"/>
<feature type="domain" description="Clr5" evidence="3">
    <location>
        <begin position="93"/>
        <end position="146"/>
    </location>
</feature>
<dbReference type="EMBL" id="KB705436">
    <property type="protein sequence ID" value="EMR72563.1"/>
    <property type="molecule type" value="Genomic_DNA"/>
</dbReference>
<sequence length="621" mass="69414">MNPTTTTDGPAPTPAPDNIYNEFLTAAQWGLGSDGDGSGIFCADPSLPSGSGMLLAFHTRRHHHPSQDPPPLLDSPSPSVSTGPTKRELRQYSEDEWDAVALHIKRMYITERRHLHEVVQLMRRQHGFNATARMYKIRLAKWGLFKNKSKKRAPPKTKAVAGAGAKASEVEETEDLDADADVDVDLDADVDSDLDAKDPASSRRRANLRARDMRTYSAFSKVRAWGPREAGLEKFLLSLRREDLDRTVADDLASTEMYRSFGLAAALWGRGQGRLAGKAVRKAFLLVEEAVTSTDTMLMWNVVDVVYEMVHWGQAALLRVFLDYVERMAACKVPDHPIRTVVRCLAAESERGSEADLYEVVERVWRCHLDQLRVLLRAEEDKVKTLIDNVSLAEAKLGYGDDGQPSGGLIAKGIREWIRTAELLRRSIRPEHPYTPEPGQDRWETRVWYITVASFIAWSTATDNTRLKRWGGKATVRQSYGFPSYIKDKTLRSRSPSPSPSSPASSNSSSNDSSSSSSSSSGSSGKLDVYPDIYVRKAVLRALVEDEELDKAEELATIVVQTTDSTQTADGLRAIVTRWAFEDLLERVGKTEQARAIREENIRRIEDFLADIPDQLPWIDR</sequence>
<accession>M7T6R1</accession>
<keyword evidence="1" id="KW-0175">Coiled coil</keyword>
<gene>
    <name evidence="4" type="ORF">UCREL1_372</name>
</gene>
<dbReference type="HOGENOM" id="CLU_027728_0_0_1"/>
<evidence type="ECO:0000313" key="4">
    <source>
        <dbReference type="EMBL" id="EMR72563.1"/>
    </source>
</evidence>
<reference evidence="5" key="1">
    <citation type="journal article" date="2013" name="Genome Announc.">
        <title>Draft genome sequence of the grapevine dieback fungus Eutypa lata UCR-EL1.</title>
        <authorList>
            <person name="Blanco-Ulate B."/>
            <person name="Rolshausen P.E."/>
            <person name="Cantu D."/>
        </authorList>
    </citation>
    <scope>NUCLEOTIDE SEQUENCE [LARGE SCALE GENOMIC DNA]</scope>
    <source>
        <strain evidence="5">UCR-EL1</strain>
    </source>
</reference>
<evidence type="ECO:0000313" key="5">
    <source>
        <dbReference type="Proteomes" id="UP000012174"/>
    </source>
</evidence>
<dbReference type="InterPro" id="IPR025676">
    <property type="entry name" value="Clr5_dom"/>
</dbReference>
<feature type="coiled-coil region" evidence="1">
    <location>
        <begin position="369"/>
        <end position="396"/>
    </location>
</feature>
<feature type="compositionally biased region" description="Low complexity" evidence="2">
    <location>
        <begin position="502"/>
        <end position="524"/>
    </location>
</feature>
<evidence type="ECO:0000259" key="3">
    <source>
        <dbReference type="Pfam" id="PF14420"/>
    </source>
</evidence>
<evidence type="ECO:0000256" key="2">
    <source>
        <dbReference type="SAM" id="MobiDB-lite"/>
    </source>
</evidence>
<feature type="region of interest" description="Disordered" evidence="2">
    <location>
        <begin position="60"/>
        <end position="91"/>
    </location>
</feature>
<name>M7T6R1_EUTLA</name>
<keyword evidence="5" id="KW-1185">Reference proteome</keyword>
<dbReference type="Pfam" id="PF14420">
    <property type="entry name" value="Clr5"/>
    <property type="match status" value="1"/>
</dbReference>
<organism evidence="4 5">
    <name type="scientific">Eutypa lata (strain UCR-EL1)</name>
    <name type="common">Grapevine dieback disease fungus</name>
    <name type="synonym">Eutypa armeniacae</name>
    <dbReference type="NCBI Taxonomy" id="1287681"/>
    <lineage>
        <taxon>Eukaryota</taxon>
        <taxon>Fungi</taxon>
        <taxon>Dikarya</taxon>
        <taxon>Ascomycota</taxon>
        <taxon>Pezizomycotina</taxon>
        <taxon>Sordariomycetes</taxon>
        <taxon>Xylariomycetidae</taxon>
        <taxon>Xylariales</taxon>
        <taxon>Diatrypaceae</taxon>
        <taxon>Eutypa</taxon>
    </lineage>
</organism>
<dbReference type="PANTHER" id="PTHR38788:SF3">
    <property type="entry name" value="CLR5 DOMAIN-CONTAINING PROTEIN"/>
    <property type="match status" value="1"/>
</dbReference>
<proteinExistence type="predicted"/>
<dbReference type="KEGG" id="ela:UCREL1_372"/>
<dbReference type="OMA" id="GIREWIR"/>
<feature type="region of interest" description="Disordered" evidence="2">
    <location>
        <begin position="150"/>
        <end position="175"/>
    </location>
</feature>